<evidence type="ECO:0000313" key="2">
    <source>
        <dbReference type="Proteomes" id="UP000000270"/>
    </source>
</evidence>
<reference evidence="1 2" key="6">
    <citation type="journal article" date="2011" name="Appl. Environ. Microbiol.">
        <title>Involvement of the azorhizobial chromosome partition gene (parA) in the onset of bacteroid differentiation during Sesbania rostrata stem nodule development.</title>
        <authorList>
            <person name="Liu CT."/>
            <person name="Lee KB."/>
            <person name="Wang YS."/>
            <person name="Peng MH."/>
            <person name="Lee KT."/>
            <person name="Suzuki S."/>
            <person name="Suzuki T."/>
            <person name="Oyaizu H."/>
        </authorList>
    </citation>
    <scope>NUCLEOTIDE SEQUENCE [LARGE SCALE GENOMIC DNA]</scope>
    <source>
        <strain evidence="2">ATCC 43989 / DSM 5975 / JCM 20966 / LMG 6465 / NBRC 14845 / NCIMB 13405 / ORS 571</strain>
    </source>
</reference>
<accession>A8IIP3</accession>
<gene>
    <name evidence="1" type="ordered locus">AZC_3432</name>
</gene>
<dbReference type="Proteomes" id="UP000000270">
    <property type="component" value="Chromosome"/>
</dbReference>
<dbReference type="AlphaFoldDB" id="A8IIP3"/>
<evidence type="ECO:0000313" key="1">
    <source>
        <dbReference type="EMBL" id="BAF89430.1"/>
    </source>
</evidence>
<dbReference type="EMBL" id="AP009384">
    <property type="protein sequence ID" value="BAF89430.1"/>
    <property type="molecule type" value="Genomic_DNA"/>
</dbReference>
<dbReference type="STRING" id="438753.AZC_3432"/>
<proteinExistence type="predicted"/>
<dbReference type="eggNOG" id="ENOG5032V30">
    <property type="taxonomic scope" value="Bacteria"/>
</dbReference>
<sequence>MERGCSRVAMAPSRQALLLPCRQRPHAQALDAGRRWRSGPARILLGPLRPARSRDAARGVEMSEGFFVDWDGNIRATEDPGGGYLCEVDRVARYVAVNTTSGTLVHEATLYKTLADVAKAGITASLVPGSHPWGKKRDGF</sequence>
<reference evidence="1 2" key="1">
    <citation type="journal article" date="2007" name="Appl. Environ. Microbiol.">
        <title>Rhizobial factors required for stem nodule maturation and maintenance in Sesbania rostrata-Azorhizobium caulinodans ORS571 symbiosis.</title>
        <authorList>
            <person name="Suzuki S."/>
            <person name="Aono T."/>
            <person name="Lee KB."/>
            <person name="Suzuki T."/>
            <person name="Liu CT."/>
            <person name="Miwa H."/>
            <person name="Wakao S."/>
            <person name="Iki T."/>
            <person name="Oyaizu H."/>
        </authorList>
    </citation>
    <scope>NUCLEOTIDE SEQUENCE [LARGE SCALE GENOMIC DNA]</scope>
    <source>
        <strain evidence="2">ATCC 43989 / DSM 5975 / JCM 20966 / LMG 6465 / NBRC 14845 / NCIMB 13405 / ORS 571</strain>
    </source>
</reference>
<reference evidence="1 2" key="3">
    <citation type="journal article" date="2008" name="BMC Genomics">
        <title>The genome of the versatile nitrogen fixer Azorhizobium caulinodans ORS571.</title>
        <authorList>
            <person name="Lee KB."/>
            <person name="Backer P.D."/>
            <person name="Aono T."/>
            <person name="Liu CT."/>
            <person name="Suzuki S."/>
            <person name="Suzuki T."/>
            <person name="Kaneko T."/>
            <person name="Yamada M."/>
            <person name="Tabata S."/>
            <person name="Kupfer D.M."/>
            <person name="Najar F.Z."/>
            <person name="Wiley G.B."/>
            <person name="Roe B."/>
            <person name="Binnewies T.T."/>
            <person name="Ussery D.W."/>
            <person name="D'Haeze W."/>
            <person name="Herder J.D."/>
            <person name="Gevers D."/>
            <person name="Vereecke D."/>
            <person name="Holsters M."/>
            <person name="Oyaizu H."/>
        </authorList>
    </citation>
    <scope>NUCLEOTIDE SEQUENCE [LARGE SCALE GENOMIC DNA]</scope>
    <source>
        <strain evidence="2">ATCC 43989 / DSM 5975 / JCM 20966 / LMG 6465 / NBRC 14845 / NCIMB 13405 / ORS 571</strain>
    </source>
</reference>
<dbReference type="HOGENOM" id="CLU_152380_0_0_5"/>
<reference evidence="1 2" key="4">
    <citation type="journal article" date="2009" name="Appl. Environ. Microbiol.">
        <title>Comparative genome-wide transcriptional profiling of Azorhizobium caulinodans ORS571 grown under free-living and symbiotic conditions.</title>
        <authorList>
            <person name="Tsukada S."/>
            <person name="Aono T."/>
            <person name="Akiba N."/>
            <person name="Lee KB."/>
            <person name="Liu CT."/>
            <person name="Toyazaki H."/>
            <person name="Oyaizu H."/>
        </authorList>
    </citation>
    <scope>NUCLEOTIDE SEQUENCE [LARGE SCALE GENOMIC DNA]</scope>
    <source>
        <strain evidence="2">ATCC 43989 / DSM 5975 / JCM 20966 / LMG 6465 / NBRC 14845 / NCIMB 13405 / ORS 571</strain>
    </source>
</reference>
<keyword evidence="2" id="KW-1185">Reference proteome</keyword>
<organism evidence="1 2">
    <name type="scientific">Azorhizobium caulinodans (strain ATCC 43989 / DSM 5975 / JCM 20966 / LMG 6465 / NBRC 14845 / NCIMB 13405 / ORS 571)</name>
    <dbReference type="NCBI Taxonomy" id="438753"/>
    <lineage>
        <taxon>Bacteria</taxon>
        <taxon>Pseudomonadati</taxon>
        <taxon>Pseudomonadota</taxon>
        <taxon>Alphaproteobacteria</taxon>
        <taxon>Hyphomicrobiales</taxon>
        <taxon>Xanthobacteraceae</taxon>
        <taxon>Azorhizobium</taxon>
    </lineage>
</organism>
<reference evidence="2" key="2">
    <citation type="submission" date="2007-04" db="EMBL/GenBank/DDBJ databases">
        <title>Complete genome sequence of the nitrogen-fixing bacterium Azorhizobium caulinodans ORS571.</title>
        <authorList>
            <person name="Lee K.B."/>
            <person name="Backer P.D."/>
            <person name="Aono T."/>
            <person name="Liu C.T."/>
            <person name="Suzuki S."/>
            <person name="Suzuki T."/>
            <person name="Kaneko T."/>
            <person name="Yamada M."/>
            <person name="Tabata S."/>
            <person name="Kupfer D.M."/>
            <person name="Najar F.Z."/>
            <person name="Wiley G.B."/>
            <person name="Roe B."/>
            <person name="Binnewies T."/>
            <person name="Ussery D."/>
            <person name="Vereecke D."/>
            <person name="Gevers D."/>
            <person name="Holsters M."/>
            <person name="Oyaizu H."/>
        </authorList>
    </citation>
    <scope>NUCLEOTIDE SEQUENCE [LARGE SCALE GENOMIC DNA]</scope>
    <source>
        <strain evidence="2">ATCC 43989 / DSM 5975 / JCM 20966 / LMG 6465 / NBRC 14845 / NCIMB 13405 / ORS 571</strain>
    </source>
</reference>
<dbReference type="KEGG" id="azc:AZC_3432"/>
<protein>
    <submittedName>
        <fullName evidence="1">Uncharacterized protein</fullName>
    </submittedName>
</protein>
<name>A8IIP3_AZOC5</name>
<reference evidence="1 2" key="5">
    <citation type="journal article" date="2010" name="Appl. Environ. Microbiol.">
        <title>phrR-like gene praR of Azorhizobium caulinodans ORS571 is essential for symbiosis with Sesbania rostrata and is involved in expression of reb genes.</title>
        <authorList>
            <person name="Akiba N."/>
            <person name="Aono T."/>
            <person name="Toyazaki H."/>
            <person name="Sato S."/>
            <person name="Oyaizu H."/>
        </authorList>
    </citation>
    <scope>NUCLEOTIDE SEQUENCE [LARGE SCALE GENOMIC DNA]</scope>
    <source>
        <strain evidence="2">ATCC 43989 / DSM 5975 / JCM 20966 / LMG 6465 / NBRC 14845 / NCIMB 13405 / ORS 571</strain>
    </source>
</reference>